<evidence type="ECO:0000259" key="1">
    <source>
        <dbReference type="Pfam" id="PF07969"/>
    </source>
</evidence>
<dbReference type="SUPFAM" id="SSF51338">
    <property type="entry name" value="Composite domain of metallo-dependent hydrolases"/>
    <property type="match status" value="1"/>
</dbReference>
<dbReference type="InterPro" id="IPR032466">
    <property type="entry name" value="Metal_Hydrolase"/>
</dbReference>
<dbReference type="InterPro" id="IPR011059">
    <property type="entry name" value="Metal-dep_hydrolase_composite"/>
</dbReference>
<dbReference type="InterPro" id="IPR050378">
    <property type="entry name" value="Metallo-dep_Hydrolases_sf"/>
</dbReference>
<dbReference type="Gene3D" id="2.30.40.10">
    <property type="entry name" value="Urease, subunit C, domain 1"/>
    <property type="match status" value="1"/>
</dbReference>
<dbReference type="KEGG" id="bacg:D2962_12980"/>
<dbReference type="SUPFAM" id="SSF51556">
    <property type="entry name" value="Metallo-dependent hydrolases"/>
    <property type="match status" value="1"/>
</dbReference>
<protein>
    <recommendedName>
        <fullName evidence="1">Amidohydrolase 3 domain-containing protein</fullName>
    </recommendedName>
</protein>
<dbReference type="EMBL" id="CP033169">
    <property type="protein sequence ID" value="AYO31389.1"/>
    <property type="molecule type" value="Genomic_DNA"/>
</dbReference>
<sequence>MDLIIANARVVDFDKGKLVEKDIGIKGGKIYSISNVAISGKNVIDAGGRILSPGFIDIHNHTDYNFNVRGPDAFETAKHLLLMGVTTAVGGNCGSGRVDIKTYFDFITKNGAPNHYMGFVGLRALRESAGNEDVYSPSSDKQIEKMRQLAYSALKSGAVGISLGLEYTPGADLEEVIKVCKVLKQFPGKLVSSHVRYDADRALEGIREMLDLGRSTGIPVQISHINSCACFGFAREALEMMDKAAREGTDITADAYPYNAFSTSAGSAVFDEGCVNRWNVDYDSILIAGGQHRGKRCDKKLLEYVRKTEPEVPLIAFVMNEQEVDMVLNHPGIMVGSDGNINRGCGHPRASGTFPRVIHRYTVSKTEEDLIFMLKKMTKYPAQRLGLNQKGEIAEGKDADLVVFDWNSIKDRADFENPTLAPSGIEYVLIDGRIAVEGGKIKAANLGKVL</sequence>
<dbReference type="Proteomes" id="UP000280960">
    <property type="component" value="Chromosome"/>
</dbReference>
<name>A0A3G2R7K1_9FIRM</name>
<dbReference type="PANTHER" id="PTHR11647:SF1">
    <property type="entry name" value="COLLAPSIN RESPONSE MEDIATOR PROTEIN"/>
    <property type="match status" value="1"/>
</dbReference>
<organism evidence="2 3">
    <name type="scientific">Biomaibacter acetigenes</name>
    <dbReference type="NCBI Taxonomy" id="2316383"/>
    <lineage>
        <taxon>Bacteria</taxon>
        <taxon>Bacillati</taxon>
        <taxon>Bacillota</taxon>
        <taxon>Clostridia</taxon>
        <taxon>Thermosediminibacterales</taxon>
        <taxon>Tepidanaerobacteraceae</taxon>
        <taxon>Biomaibacter</taxon>
    </lineage>
</organism>
<dbReference type="InterPro" id="IPR013108">
    <property type="entry name" value="Amidohydro_3"/>
</dbReference>
<feature type="domain" description="Amidohydrolase 3" evidence="1">
    <location>
        <begin position="328"/>
        <end position="435"/>
    </location>
</feature>
<dbReference type="AlphaFoldDB" id="A0A3G2R7K1"/>
<accession>A0A3G2R7K1</accession>
<evidence type="ECO:0000313" key="2">
    <source>
        <dbReference type="EMBL" id="AYO31389.1"/>
    </source>
</evidence>
<keyword evidence="3" id="KW-1185">Reference proteome</keyword>
<dbReference type="PANTHER" id="PTHR11647">
    <property type="entry name" value="HYDRANTOINASE/DIHYDROPYRIMIDINASE FAMILY MEMBER"/>
    <property type="match status" value="1"/>
</dbReference>
<dbReference type="GO" id="GO:0005829">
    <property type="term" value="C:cytosol"/>
    <property type="evidence" value="ECO:0007669"/>
    <property type="project" value="TreeGrafter"/>
</dbReference>
<dbReference type="GO" id="GO:0016812">
    <property type="term" value="F:hydrolase activity, acting on carbon-nitrogen (but not peptide) bonds, in cyclic amides"/>
    <property type="evidence" value="ECO:0007669"/>
    <property type="project" value="TreeGrafter"/>
</dbReference>
<gene>
    <name evidence="2" type="ORF">D2962_12980</name>
</gene>
<dbReference type="Gene3D" id="3.20.20.140">
    <property type="entry name" value="Metal-dependent hydrolases"/>
    <property type="match status" value="2"/>
</dbReference>
<proteinExistence type="predicted"/>
<dbReference type="RefSeq" id="WP_122015212.1">
    <property type="nucleotide sequence ID" value="NZ_CP033169.1"/>
</dbReference>
<evidence type="ECO:0000313" key="3">
    <source>
        <dbReference type="Proteomes" id="UP000280960"/>
    </source>
</evidence>
<dbReference type="Pfam" id="PF07969">
    <property type="entry name" value="Amidohydro_3"/>
    <property type="match status" value="1"/>
</dbReference>
<reference evidence="2 3" key="1">
    <citation type="submission" date="2018-10" db="EMBL/GenBank/DDBJ databases">
        <authorList>
            <person name="Zhang X."/>
        </authorList>
    </citation>
    <scope>NUCLEOTIDE SEQUENCE [LARGE SCALE GENOMIC DNA]</scope>
    <source>
        <strain evidence="2 3">SK-G1</strain>
    </source>
</reference>